<dbReference type="GO" id="GO:0005524">
    <property type="term" value="F:ATP binding"/>
    <property type="evidence" value="ECO:0007669"/>
    <property type="project" value="UniProtKB-KW"/>
</dbReference>
<name>A0A137PIR1_CONC2</name>
<dbReference type="OMA" id="LEHWAEQ"/>
<dbReference type="SUPFAM" id="SSF56801">
    <property type="entry name" value="Acetyl-CoA synthetase-like"/>
    <property type="match status" value="1"/>
</dbReference>
<dbReference type="PROSITE" id="PS00455">
    <property type="entry name" value="AMP_BINDING"/>
    <property type="match status" value="1"/>
</dbReference>
<dbReference type="Gene3D" id="3.40.50.12780">
    <property type="entry name" value="N-terminal domain of ligase-like"/>
    <property type="match status" value="1"/>
</dbReference>
<evidence type="ECO:0000256" key="2">
    <source>
        <dbReference type="ARBA" id="ARBA00022840"/>
    </source>
</evidence>
<dbReference type="Proteomes" id="UP000070444">
    <property type="component" value="Unassembled WGS sequence"/>
</dbReference>
<accession>A0A137PIR1</accession>
<evidence type="ECO:0000313" key="5">
    <source>
        <dbReference type="Proteomes" id="UP000070444"/>
    </source>
</evidence>
<dbReference type="PANTHER" id="PTHR43272">
    <property type="entry name" value="LONG-CHAIN-FATTY-ACID--COA LIGASE"/>
    <property type="match status" value="1"/>
</dbReference>
<evidence type="ECO:0000256" key="1">
    <source>
        <dbReference type="ARBA" id="ARBA00022741"/>
    </source>
</evidence>
<dbReference type="GO" id="GO:0016020">
    <property type="term" value="C:membrane"/>
    <property type="evidence" value="ECO:0007669"/>
    <property type="project" value="TreeGrafter"/>
</dbReference>
<dbReference type="Pfam" id="PF00501">
    <property type="entry name" value="AMP-binding"/>
    <property type="match status" value="1"/>
</dbReference>
<dbReference type="GO" id="GO:0004467">
    <property type="term" value="F:long-chain fatty acid-CoA ligase activity"/>
    <property type="evidence" value="ECO:0007669"/>
    <property type="project" value="TreeGrafter"/>
</dbReference>
<proteinExistence type="predicted"/>
<gene>
    <name evidence="4" type="ORF">CONCODRAFT_1964</name>
</gene>
<dbReference type="GO" id="GO:0005783">
    <property type="term" value="C:endoplasmic reticulum"/>
    <property type="evidence" value="ECO:0007669"/>
    <property type="project" value="TreeGrafter"/>
</dbReference>
<dbReference type="AlphaFoldDB" id="A0A137PIR1"/>
<evidence type="ECO:0000313" key="4">
    <source>
        <dbReference type="EMBL" id="KXN74894.1"/>
    </source>
</evidence>
<dbReference type="PANTHER" id="PTHR43272:SF33">
    <property type="entry name" value="AMP-BINDING DOMAIN-CONTAINING PROTEIN-RELATED"/>
    <property type="match status" value="1"/>
</dbReference>
<keyword evidence="5" id="KW-1185">Reference proteome</keyword>
<dbReference type="EMBL" id="KQ964419">
    <property type="protein sequence ID" value="KXN74894.1"/>
    <property type="molecule type" value="Genomic_DNA"/>
</dbReference>
<keyword evidence="1" id="KW-0547">Nucleotide-binding</keyword>
<organism evidence="4 5">
    <name type="scientific">Conidiobolus coronatus (strain ATCC 28846 / CBS 209.66 / NRRL 28638)</name>
    <name type="common">Delacroixia coronata</name>
    <dbReference type="NCBI Taxonomy" id="796925"/>
    <lineage>
        <taxon>Eukaryota</taxon>
        <taxon>Fungi</taxon>
        <taxon>Fungi incertae sedis</taxon>
        <taxon>Zoopagomycota</taxon>
        <taxon>Entomophthoromycotina</taxon>
        <taxon>Entomophthoromycetes</taxon>
        <taxon>Entomophthorales</taxon>
        <taxon>Ancylistaceae</taxon>
        <taxon>Conidiobolus</taxon>
    </lineage>
</organism>
<reference evidence="4 5" key="1">
    <citation type="journal article" date="2015" name="Genome Biol. Evol.">
        <title>Phylogenomic analyses indicate that early fungi evolved digesting cell walls of algal ancestors of land plants.</title>
        <authorList>
            <person name="Chang Y."/>
            <person name="Wang S."/>
            <person name="Sekimoto S."/>
            <person name="Aerts A.L."/>
            <person name="Choi C."/>
            <person name="Clum A."/>
            <person name="LaButti K.M."/>
            <person name="Lindquist E.A."/>
            <person name="Yee Ngan C."/>
            <person name="Ohm R.A."/>
            <person name="Salamov A.A."/>
            <person name="Grigoriev I.V."/>
            <person name="Spatafora J.W."/>
            <person name="Berbee M.L."/>
        </authorList>
    </citation>
    <scope>NUCLEOTIDE SEQUENCE [LARGE SCALE GENOMIC DNA]</scope>
    <source>
        <strain evidence="4 5">NRRL 28638</strain>
    </source>
</reference>
<evidence type="ECO:0000259" key="3">
    <source>
        <dbReference type="Pfam" id="PF00501"/>
    </source>
</evidence>
<sequence length="622" mass="69947">MVYAVPIGPAKNSDETPIYRNIEYVEKLAEVPDEEPKTIYELLQRAFEKFSDDPFIGSILKDTSTGRPLNQVSWKTYRETQLYIETIANGLWHLISQNNLANPNKQSTIAFYAPNSSEIWSSDLACNYHRLIPVGIFDTYGPETTIEVLNNCEAPILFTTTKKVPLILSNSSKLNHIKIIICVDELSANDAQNSSSTILRKWAKSTNKIDLMGFEELLTLGANNKYPHHKPSPQDIATLCYTSGTSGSPKGAIQNHTNFMYSTYPTSVFLSNLNDRIVMLSYLPLAHIYERFVQYQNLWCGAKVGFYSGDLSRLMEDAQLVKPTLFPTIPRILNRIKDTIIQNYSKGEDDENSILFKLGLEAKLNLLKEEGVYVHDEWDKLIFRKISKILGGNIQIILTGSAPITEETKDFFRAIFSCILIEGYGSTETTSSISSNRANTGIGGDVGAPTGCSEIKLKSVPEMNYLVTDKPYPRGEILVRGANIFKGYYKQPEKTREVIDEDGFYKTGDVGYIDDLGLLYIIDRKSSVFKLSQGEYVTPERVELAIQRHPVVQTCWVGGKSTENHPVSVIIPNPNNFKTWYSDRFDSNIEDSELNNAYQDEKVIEALINEIKEVCVASKLSG</sequence>
<dbReference type="STRING" id="796925.A0A137PIR1"/>
<protein>
    <submittedName>
        <fullName evidence="4">Acetyl-CoA synthetase-like protein</fullName>
    </submittedName>
</protein>
<keyword evidence="2" id="KW-0067">ATP-binding</keyword>
<feature type="domain" description="AMP-dependent synthetase/ligase" evidence="3">
    <location>
        <begin position="70"/>
        <end position="489"/>
    </location>
</feature>
<dbReference type="InterPro" id="IPR020845">
    <property type="entry name" value="AMP-binding_CS"/>
</dbReference>
<dbReference type="InterPro" id="IPR000873">
    <property type="entry name" value="AMP-dep_synth/lig_dom"/>
</dbReference>
<dbReference type="OrthoDB" id="1700726at2759"/>
<dbReference type="InterPro" id="IPR042099">
    <property type="entry name" value="ANL_N_sf"/>
</dbReference>